<dbReference type="Proteomes" id="UP000318437">
    <property type="component" value="Unassembled WGS sequence"/>
</dbReference>
<dbReference type="EMBL" id="SJPS01000004">
    <property type="protein sequence ID" value="TWU26118.1"/>
    <property type="molecule type" value="Genomic_DNA"/>
</dbReference>
<gene>
    <name evidence="1" type="ORF">Pla144_33350</name>
</gene>
<proteinExistence type="predicted"/>
<evidence type="ECO:0000313" key="2">
    <source>
        <dbReference type="Proteomes" id="UP000318437"/>
    </source>
</evidence>
<organism evidence="1 2">
    <name type="scientific">Bythopirellula polymerisocia</name>
    <dbReference type="NCBI Taxonomy" id="2528003"/>
    <lineage>
        <taxon>Bacteria</taxon>
        <taxon>Pseudomonadati</taxon>
        <taxon>Planctomycetota</taxon>
        <taxon>Planctomycetia</taxon>
        <taxon>Pirellulales</taxon>
        <taxon>Lacipirellulaceae</taxon>
        <taxon>Bythopirellula</taxon>
    </lineage>
</organism>
<accession>A0A5C6CP06</accession>
<evidence type="ECO:0000313" key="1">
    <source>
        <dbReference type="EMBL" id="TWU26118.1"/>
    </source>
</evidence>
<reference evidence="1 2" key="1">
    <citation type="submission" date="2019-02" db="EMBL/GenBank/DDBJ databases">
        <title>Deep-cultivation of Planctomycetes and their phenomic and genomic characterization uncovers novel biology.</title>
        <authorList>
            <person name="Wiegand S."/>
            <person name="Jogler M."/>
            <person name="Boedeker C."/>
            <person name="Pinto D."/>
            <person name="Vollmers J."/>
            <person name="Rivas-Marin E."/>
            <person name="Kohn T."/>
            <person name="Peeters S.H."/>
            <person name="Heuer A."/>
            <person name="Rast P."/>
            <person name="Oberbeckmann S."/>
            <person name="Bunk B."/>
            <person name="Jeske O."/>
            <person name="Meyerdierks A."/>
            <person name="Storesund J.E."/>
            <person name="Kallscheuer N."/>
            <person name="Luecker S."/>
            <person name="Lage O.M."/>
            <person name="Pohl T."/>
            <person name="Merkel B.J."/>
            <person name="Hornburger P."/>
            <person name="Mueller R.-W."/>
            <person name="Bruemmer F."/>
            <person name="Labrenz M."/>
            <person name="Spormann A.M."/>
            <person name="Op Den Camp H."/>
            <person name="Overmann J."/>
            <person name="Amann R."/>
            <person name="Jetten M.S.M."/>
            <person name="Mascher T."/>
            <person name="Medema M.H."/>
            <person name="Devos D.P."/>
            <person name="Kaster A.-K."/>
            <person name="Ovreas L."/>
            <person name="Rohde M."/>
            <person name="Galperin M.Y."/>
            <person name="Jogler C."/>
        </authorList>
    </citation>
    <scope>NUCLEOTIDE SEQUENCE [LARGE SCALE GENOMIC DNA]</scope>
    <source>
        <strain evidence="1 2">Pla144</strain>
    </source>
</reference>
<keyword evidence="2" id="KW-1185">Reference proteome</keyword>
<dbReference type="AlphaFoldDB" id="A0A5C6CP06"/>
<protein>
    <submittedName>
        <fullName evidence="1">Uncharacterized protein</fullName>
    </submittedName>
</protein>
<sequence>MEQEVIVVTEGMKEVAGTLICANQISEDQRGLVFLSTIPIFTLLSQFLATASRLWGPHVPSVLVVATGRAGNSDSCAHVLRWYASLRHSARNQRAA</sequence>
<comment type="caution">
    <text evidence="1">The sequence shown here is derived from an EMBL/GenBank/DDBJ whole genome shotgun (WGS) entry which is preliminary data.</text>
</comment>
<name>A0A5C6CP06_9BACT</name>